<name>A0ABT9VHZ8_9BACI</name>
<dbReference type="InterPro" id="IPR050595">
    <property type="entry name" value="Bact_response_regulator"/>
</dbReference>
<evidence type="ECO:0000313" key="4">
    <source>
        <dbReference type="EMBL" id="MDQ0160581.1"/>
    </source>
</evidence>
<dbReference type="SUPFAM" id="SSF52172">
    <property type="entry name" value="CheY-like"/>
    <property type="match status" value="1"/>
</dbReference>
<proteinExistence type="predicted"/>
<dbReference type="GO" id="GO:0003677">
    <property type="term" value="F:DNA binding"/>
    <property type="evidence" value="ECO:0007669"/>
    <property type="project" value="UniProtKB-KW"/>
</dbReference>
<dbReference type="SMART" id="SM00448">
    <property type="entry name" value="REC"/>
    <property type="match status" value="1"/>
</dbReference>
<dbReference type="EMBL" id="JAUSTQ010000014">
    <property type="protein sequence ID" value="MDQ0160581.1"/>
    <property type="molecule type" value="Genomic_DNA"/>
</dbReference>
<comment type="caution">
    <text evidence="4">The sequence shown here is derived from an EMBL/GenBank/DDBJ whole genome shotgun (WGS) entry which is preliminary data.</text>
</comment>
<dbReference type="PANTHER" id="PTHR44591">
    <property type="entry name" value="STRESS RESPONSE REGULATOR PROTEIN 1"/>
    <property type="match status" value="1"/>
</dbReference>
<dbReference type="Proteomes" id="UP001224359">
    <property type="component" value="Unassembled WGS sequence"/>
</dbReference>
<dbReference type="RefSeq" id="WP_306977941.1">
    <property type="nucleotide sequence ID" value="NZ_JAUSTQ010000014.1"/>
</dbReference>
<reference evidence="4 5" key="1">
    <citation type="submission" date="2023-07" db="EMBL/GenBank/DDBJ databases">
        <title>Genomic Encyclopedia of Type Strains, Phase IV (KMG-IV): sequencing the most valuable type-strain genomes for metagenomic binning, comparative biology and taxonomic classification.</title>
        <authorList>
            <person name="Goeker M."/>
        </authorList>
    </citation>
    <scope>NUCLEOTIDE SEQUENCE [LARGE SCALE GENOMIC DNA]</scope>
    <source>
        <strain evidence="4 5">DSM 16460</strain>
    </source>
</reference>
<feature type="modified residue" description="4-aspartylphosphate" evidence="2">
    <location>
        <position position="54"/>
    </location>
</feature>
<dbReference type="InterPro" id="IPR011006">
    <property type="entry name" value="CheY-like_superfamily"/>
</dbReference>
<dbReference type="InterPro" id="IPR001789">
    <property type="entry name" value="Sig_transdc_resp-reg_receiver"/>
</dbReference>
<evidence type="ECO:0000256" key="1">
    <source>
        <dbReference type="ARBA" id="ARBA00022553"/>
    </source>
</evidence>
<dbReference type="CDD" id="cd00156">
    <property type="entry name" value="REC"/>
    <property type="match status" value="1"/>
</dbReference>
<dbReference type="Gene3D" id="3.40.50.2300">
    <property type="match status" value="1"/>
</dbReference>
<gene>
    <name evidence="4" type="ORF">J2S77_002585</name>
</gene>
<dbReference type="PANTHER" id="PTHR44591:SF3">
    <property type="entry name" value="RESPONSE REGULATORY DOMAIN-CONTAINING PROTEIN"/>
    <property type="match status" value="1"/>
</dbReference>
<keyword evidence="4" id="KW-0238">DNA-binding</keyword>
<keyword evidence="5" id="KW-1185">Reference proteome</keyword>
<feature type="domain" description="Response regulatory" evidence="3">
    <location>
        <begin position="5"/>
        <end position="118"/>
    </location>
</feature>
<organism evidence="4 5">
    <name type="scientific">Alkalibacillus salilacus</name>
    <dbReference type="NCBI Taxonomy" id="284582"/>
    <lineage>
        <taxon>Bacteria</taxon>
        <taxon>Bacillati</taxon>
        <taxon>Bacillota</taxon>
        <taxon>Bacilli</taxon>
        <taxon>Bacillales</taxon>
        <taxon>Bacillaceae</taxon>
        <taxon>Alkalibacillus</taxon>
    </lineage>
</organism>
<dbReference type="PROSITE" id="PS50110">
    <property type="entry name" value="RESPONSE_REGULATORY"/>
    <property type="match status" value="1"/>
</dbReference>
<accession>A0ABT9VHZ8</accession>
<evidence type="ECO:0000313" key="5">
    <source>
        <dbReference type="Proteomes" id="UP001224359"/>
    </source>
</evidence>
<keyword evidence="1 2" id="KW-0597">Phosphoprotein</keyword>
<protein>
    <submittedName>
        <fullName evidence="4">DNA-binding NtrC family response regulator</fullName>
    </submittedName>
</protein>
<evidence type="ECO:0000256" key="2">
    <source>
        <dbReference type="PROSITE-ProRule" id="PRU00169"/>
    </source>
</evidence>
<dbReference type="Pfam" id="PF00072">
    <property type="entry name" value="Response_reg"/>
    <property type="match status" value="1"/>
</dbReference>
<sequence length="119" mass="13558">MGKYQAVVVDDEEAIATLMAAFLKQEGLEVKQFTNCHEALEAMKDIRTDLYFVDYLLPSMKGDQFMAKLRDEGETAPAILMTGMGRGHLEQETAEFFQDVLEKPFTLEDVSQVVHYFLK</sequence>
<evidence type="ECO:0000259" key="3">
    <source>
        <dbReference type="PROSITE" id="PS50110"/>
    </source>
</evidence>